<evidence type="ECO:0000313" key="2">
    <source>
        <dbReference type="EMBL" id="WGM03820.1"/>
    </source>
</evidence>
<keyword evidence="2" id="KW-0614">Plasmid</keyword>
<feature type="compositionally biased region" description="Basic and acidic residues" evidence="1">
    <location>
        <begin position="98"/>
        <end position="117"/>
    </location>
</feature>
<sequence length="257" mass="29366">MLLMVQAMNTQVGNPARKLVLLKLADHANDEGICWPSYESIAKQCEISKRTVIRHIAELEKQGLVQVFQRERNGHHHNQSNKYVLRLNNSQSLSPNPETKKPKNDGDNLASDGDKNDNLIVTKTTCHGDKNDNLMVTQCHPNQSYRTSHKIEPNNISCPRSNFVQPPSQNIWQDYLEHRKNKKAKLTETALNRLVQKINAANKLGYATDDILAECMLRNWQGFEVSWLEQKKYQRNSLINEITTRPSNPEGFVVING</sequence>
<dbReference type="GO" id="GO:0006355">
    <property type="term" value="P:regulation of DNA-templated transcription"/>
    <property type="evidence" value="ECO:0007669"/>
    <property type="project" value="UniProtKB-ARBA"/>
</dbReference>
<dbReference type="Pfam" id="PF13730">
    <property type="entry name" value="HTH_36"/>
    <property type="match status" value="1"/>
</dbReference>
<evidence type="ECO:0000313" key="4">
    <source>
        <dbReference type="EMBL" id="WGM03934.1"/>
    </source>
</evidence>
<evidence type="ECO:0000256" key="1">
    <source>
        <dbReference type="SAM" id="MobiDB-lite"/>
    </source>
</evidence>
<dbReference type="EMBL" id="CP123512">
    <property type="protein sequence ID" value="WGM03934.1"/>
    <property type="molecule type" value="Genomic_DNA"/>
</dbReference>
<geneLocation type="plasmid" evidence="3 5">
    <name>paPv7</name>
</geneLocation>
<geneLocation type="plasmid" evidence="2 5">
    <name>paPv6</name>
</geneLocation>
<dbReference type="Gene3D" id="1.10.10.10">
    <property type="entry name" value="Winged helix-like DNA-binding domain superfamily/Winged helix DNA-binding domain"/>
    <property type="match status" value="1"/>
</dbReference>
<evidence type="ECO:0000313" key="3">
    <source>
        <dbReference type="EMBL" id="WGM03877.1"/>
    </source>
</evidence>
<reference evidence="2" key="1">
    <citation type="submission" date="2023-04" db="EMBL/GenBank/DDBJ databases">
        <title>Genome dynamics across the evolutionary transition to endosymbiosis.</title>
        <authorList>
            <person name="Siozios S."/>
            <person name="Nadal-Jimenez P."/>
            <person name="Azagi T."/>
            <person name="Sprong H."/>
            <person name="Frost C.L."/>
            <person name="Parratt S.R."/>
            <person name="Taylor G."/>
            <person name="Brettell L."/>
            <person name="Lew K.C."/>
            <person name="Croft L."/>
            <person name="King K.C."/>
            <person name="Brockhurst M.A."/>
            <person name="Hypsa V."/>
            <person name="Novakova E."/>
            <person name="Darby A.C."/>
            <person name="Hurst G.D.D."/>
        </authorList>
    </citation>
    <scope>NUCLEOTIDE SEQUENCE</scope>
    <source>
        <strain evidence="2">APv</strain>
        <plasmid evidence="2">paPv6</plasmid>
        <plasmid evidence="3">paPv7</plasmid>
        <plasmid evidence="4">paPv8</plasmid>
    </source>
</reference>
<dbReference type="AlphaFoldDB" id="A0AA95GZV5"/>
<evidence type="ECO:0000313" key="5">
    <source>
        <dbReference type="Proteomes" id="UP001177595"/>
    </source>
</evidence>
<protein>
    <submittedName>
        <fullName evidence="2">Helix-turn-helix domain-containing protein</fullName>
    </submittedName>
</protein>
<feature type="compositionally biased region" description="Polar residues" evidence="1">
    <location>
        <begin position="87"/>
        <end position="97"/>
    </location>
</feature>
<gene>
    <name evidence="2" type="ORF">QE210_20385</name>
    <name evidence="3" type="ORF">QE210_20640</name>
    <name evidence="4" type="ORF">QE210_20930</name>
</gene>
<dbReference type="CDD" id="cd00090">
    <property type="entry name" value="HTH_ARSR"/>
    <property type="match status" value="1"/>
</dbReference>
<dbReference type="EMBL" id="CP123510">
    <property type="protein sequence ID" value="WGM03820.1"/>
    <property type="molecule type" value="Genomic_DNA"/>
</dbReference>
<dbReference type="Proteomes" id="UP001177595">
    <property type="component" value="Plasmid paPv7"/>
</dbReference>
<dbReference type="InterPro" id="IPR011991">
    <property type="entry name" value="ArsR-like_HTH"/>
</dbReference>
<dbReference type="InterPro" id="IPR036388">
    <property type="entry name" value="WH-like_DNA-bd_sf"/>
</dbReference>
<proteinExistence type="predicted"/>
<dbReference type="RefSeq" id="WP_280627098.1">
    <property type="nucleotide sequence ID" value="NZ_CP123510.1"/>
</dbReference>
<accession>A0AA95GZV5</accession>
<geneLocation type="plasmid" evidence="4 5">
    <name>paPv8</name>
</geneLocation>
<dbReference type="SUPFAM" id="SSF46785">
    <property type="entry name" value="Winged helix' DNA-binding domain"/>
    <property type="match status" value="1"/>
</dbReference>
<dbReference type="InterPro" id="IPR036390">
    <property type="entry name" value="WH_DNA-bd_sf"/>
</dbReference>
<dbReference type="EMBL" id="CP123511">
    <property type="protein sequence ID" value="WGM03877.1"/>
    <property type="molecule type" value="Genomic_DNA"/>
</dbReference>
<name>A0AA95GZV5_9GAMM</name>
<feature type="region of interest" description="Disordered" evidence="1">
    <location>
        <begin position="74"/>
        <end position="118"/>
    </location>
</feature>
<dbReference type="Proteomes" id="UP001177595">
    <property type="component" value="Plasmid paPv6"/>
</dbReference>
<dbReference type="Proteomes" id="UP001177595">
    <property type="component" value="Plasmid paPv8"/>
</dbReference>
<organism evidence="2 5">
    <name type="scientific">Arsenophonus nasoniae</name>
    <name type="common">son-killer infecting Nasonia vitripennis</name>
    <dbReference type="NCBI Taxonomy" id="638"/>
    <lineage>
        <taxon>Bacteria</taxon>
        <taxon>Pseudomonadati</taxon>
        <taxon>Pseudomonadota</taxon>
        <taxon>Gammaproteobacteria</taxon>
        <taxon>Enterobacterales</taxon>
        <taxon>Morganellaceae</taxon>
        <taxon>Arsenophonus</taxon>
    </lineage>
</organism>